<dbReference type="CDD" id="cd02151">
    <property type="entry name" value="nitroreductase"/>
    <property type="match status" value="1"/>
</dbReference>
<protein>
    <submittedName>
        <fullName evidence="7">Nitroreductase family protein</fullName>
    </submittedName>
</protein>
<evidence type="ECO:0000256" key="3">
    <source>
        <dbReference type="ARBA" id="ARBA00022630"/>
    </source>
</evidence>
<dbReference type="PANTHER" id="PTHR43673">
    <property type="entry name" value="NAD(P)H NITROREDUCTASE YDGI-RELATED"/>
    <property type="match status" value="1"/>
</dbReference>
<comment type="cofactor">
    <cofactor evidence="1">
        <name>FMN</name>
        <dbReference type="ChEBI" id="CHEBI:58210"/>
    </cofactor>
</comment>
<evidence type="ECO:0000313" key="7">
    <source>
        <dbReference type="EMBL" id="GAA0720838.1"/>
    </source>
</evidence>
<comment type="caution">
    <text evidence="7">The sequence shown here is derived from an EMBL/GenBank/DDBJ whole genome shotgun (WGS) entry which is preliminary data.</text>
</comment>
<dbReference type="Proteomes" id="UP001500339">
    <property type="component" value="Unassembled WGS sequence"/>
</dbReference>
<dbReference type="InterPro" id="IPR029479">
    <property type="entry name" value="Nitroreductase"/>
</dbReference>
<accession>A0ABP3U0S2</accession>
<keyword evidence="4" id="KW-0288">FMN</keyword>
<dbReference type="Gene3D" id="3.40.109.10">
    <property type="entry name" value="NADH Oxidase"/>
    <property type="match status" value="1"/>
</dbReference>
<dbReference type="SUPFAM" id="SSF55469">
    <property type="entry name" value="FMN-dependent nitroreductase-like"/>
    <property type="match status" value="1"/>
</dbReference>
<dbReference type="RefSeq" id="WP_343767423.1">
    <property type="nucleotide sequence ID" value="NZ_BAAACF010000001.1"/>
</dbReference>
<evidence type="ECO:0000259" key="6">
    <source>
        <dbReference type="Pfam" id="PF00881"/>
    </source>
</evidence>
<dbReference type="Pfam" id="PF00881">
    <property type="entry name" value="Nitroreductase"/>
    <property type="match status" value="1"/>
</dbReference>
<evidence type="ECO:0000256" key="4">
    <source>
        <dbReference type="ARBA" id="ARBA00022643"/>
    </source>
</evidence>
<sequence>MLELVKKRRSIRKYKDIKIEKDKIEKLIECALLSPTSKNSMPWEFIIVDDKNILEELSKAKQAGGAFLKDAALAIVILGDPSKSNVWIEDTAIATTVLHLASEDMGLGSCWIQIRERNHDENTKSEDFVRKVLNIPENIMVEAIVAIGYPDEVKAPHDEETLKYEKVFLNGYNNKYYTK</sequence>
<comment type="similarity">
    <text evidence="2">Belongs to the nitroreductase family.</text>
</comment>
<reference evidence="8" key="1">
    <citation type="journal article" date="2019" name="Int. J. Syst. Evol. Microbiol.">
        <title>The Global Catalogue of Microorganisms (GCM) 10K type strain sequencing project: providing services to taxonomists for standard genome sequencing and annotation.</title>
        <authorList>
            <consortium name="The Broad Institute Genomics Platform"/>
            <consortium name="The Broad Institute Genome Sequencing Center for Infectious Disease"/>
            <person name="Wu L."/>
            <person name="Ma J."/>
        </authorList>
    </citation>
    <scope>NUCLEOTIDE SEQUENCE [LARGE SCALE GENOMIC DNA]</scope>
    <source>
        <strain evidence="8">JCM 1405</strain>
    </source>
</reference>
<organism evidence="7 8">
    <name type="scientific">Clostridium malenominatum</name>
    <dbReference type="NCBI Taxonomy" id="1539"/>
    <lineage>
        <taxon>Bacteria</taxon>
        <taxon>Bacillati</taxon>
        <taxon>Bacillota</taxon>
        <taxon>Clostridia</taxon>
        <taxon>Eubacteriales</taxon>
        <taxon>Clostridiaceae</taxon>
        <taxon>Clostridium</taxon>
    </lineage>
</organism>
<dbReference type="InterPro" id="IPR000415">
    <property type="entry name" value="Nitroreductase-like"/>
</dbReference>
<feature type="domain" description="Nitroreductase" evidence="6">
    <location>
        <begin position="5"/>
        <end position="149"/>
    </location>
</feature>
<dbReference type="EMBL" id="BAAACF010000001">
    <property type="protein sequence ID" value="GAA0720838.1"/>
    <property type="molecule type" value="Genomic_DNA"/>
</dbReference>
<evidence type="ECO:0000256" key="2">
    <source>
        <dbReference type="ARBA" id="ARBA00007118"/>
    </source>
</evidence>
<keyword evidence="3" id="KW-0285">Flavoprotein</keyword>
<name>A0ABP3U0S2_9CLOT</name>
<keyword evidence="8" id="KW-1185">Reference proteome</keyword>
<evidence type="ECO:0000256" key="5">
    <source>
        <dbReference type="ARBA" id="ARBA00023002"/>
    </source>
</evidence>
<evidence type="ECO:0000256" key="1">
    <source>
        <dbReference type="ARBA" id="ARBA00001917"/>
    </source>
</evidence>
<dbReference type="PANTHER" id="PTHR43673:SF2">
    <property type="entry name" value="NITROREDUCTASE"/>
    <property type="match status" value="1"/>
</dbReference>
<gene>
    <name evidence="7" type="ORF">GCM10008905_10460</name>
</gene>
<keyword evidence="5" id="KW-0560">Oxidoreductase</keyword>
<evidence type="ECO:0000313" key="8">
    <source>
        <dbReference type="Proteomes" id="UP001500339"/>
    </source>
</evidence>
<proteinExistence type="inferred from homology"/>